<feature type="transmembrane region" description="Helical" evidence="1">
    <location>
        <begin position="23"/>
        <end position="50"/>
    </location>
</feature>
<keyword evidence="1" id="KW-0812">Transmembrane</keyword>
<dbReference type="AlphaFoldDB" id="M0NII0"/>
<proteinExistence type="predicted"/>
<feature type="transmembrane region" description="Helical" evidence="1">
    <location>
        <begin position="229"/>
        <end position="247"/>
    </location>
</feature>
<dbReference type="PATRIC" id="fig|1230456.3.peg.3346"/>
<dbReference type="RefSeq" id="WP_008850005.1">
    <property type="nucleotide sequence ID" value="NZ_AOJH01000102.1"/>
</dbReference>
<sequence>MGTLRVAFERECVTPGRSMARSVALAVLVGTLGARGLGAAAGVLAGIVVYTGTLELSERFADDDVDADATWREATSIVDAAGLAGLAVLYRDGIWGALKPALSTLTTLSLPSLGSIVITGTELGLFVGAAGAGGFLAVSAGIAVHEGYHYAAFPFCGHDADVRLWYYRAGAHRIGIFGGSVAPRPMTAHLPDWQAALAGAAPLVMWAPLFLASKFVVAALLALQALSPIAAGLVSGVGAGWAITAIPSGSDFRSIIKGDHK</sequence>
<dbReference type="EMBL" id="AOJH01000102">
    <property type="protein sequence ID" value="EMA57666.1"/>
    <property type="molecule type" value="Genomic_DNA"/>
</dbReference>
<keyword evidence="1" id="KW-1133">Transmembrane helix</keyword>
<keyword evidence="3" id="KW-1185">Reference proteome</keyword>
<evidence type="ECO:0000313" key="2">
    <source>
        <dbReference type="EMBL" id="EMA57666.1"/>
    </source>
</evidence>
<evidence type="ECO:0000256" key="1">
    <source>
        <dbReference type="SAM" id="Phobius"/>
    </source>
</evidence>
<gene>
    <name evidence="2" type="ORF">C468_16787</name>
</gene>
<keyword evidence="1" id="KW-0472">Membrane</keyword>
<evidence type="ECO:0000313" key="3">
    <source>
        <dbReference type="Proteomes" id="UP000011546"/>
    </source>
</evidence>
<comment type="caution">
    <text evidence="2">The sequence shown here is derived from an EMBL/GenBank/DDBJ whole genome shotgun (WGS) entry which is preliminary data.</text>
</comment>
<accession>M0NII0</accession>
<evidence type="ECO:0008006" key="4">
    <source>
        <dbReference type="Google" id="ProtNLM"/>
    </source>
</evidence>
<protein>
    <recommendedName>
        <fullName evidence="4">DUF3267 domain-containing protein</fullName>
    </recommendedName>
</protein>
<feature type="transmembrane region" description="Helical" evidence="1">
    <location>
        <begin position="203"/>
        <end position="223"/>
    </location>
</feature>
<reference evidence="2 3" key="1">
    <citation type="journal article" date="2014" name="PLoS Genet.">
        <title>Phylogenetically driven sequencing of extremely halophilic archaea reveals strategies for static and dynamic osmo-response.</title>
        <authorList>
            <person name="Becker E.A."/>
            <person name="Seitzer P.M."/>
            <person name="Tritt A."/>
            <person name="Larsen D."/>
            <person name="Krusor M."/>
            <person name="Yao A.I."/>
            <person name="Wu D."/>
            <person name="Madern D."/>
            <person name="Eisen J.A."/>
            <person name="Darling A.E."/>
            <person name="Facciotti M.T."/>
        </authorList>
    </citation>
    <scope>NUCLEOTIDE SEQUENCE [LARGE SCALE GENOMIC DNA]</scope>
    <source>
        <strain evidence="2 3">JCM 14978</strain>
    </source>
</reference>
<dbReference type="Proteomes" id="UP000011546">
    <property type="component" value="Unassembled WGS sequence"/>
</dbReference>
<organism evidence="2 3">
    <name type="scientific">Halorubrum kocurii JCM 14978</name>
    <dbReference type="NCBI Taxonomy" id="1230456"/>
    <lineage>
        <taxon>Archaea</taxon>
        <taxon>Methanobacteriati</taxon>
        <taxon>Methanobacteriota</taxon>
        <taxon>Stenosarchaea group</taxon>
        <taxon>Halobacteria</taxon>
        <taxon>Halobacteriales</taxon>
        <taxon>Haloferacaceae</taxon>
        <taxon>Halorubrum</taxon>
    </lineage>
</organism>
<name>M0NII0_9EURY</name>